<reference evidence="2 3" key="1">
    <citation type="journal article" date="2002" name="Genome Res.">
        <title>The genome of Methanosarcina acetivorans reveals extensive metabolic and physiological diversity.</title>
        <authorList>
            <person name="Galagan J.E."/>
            <person name="Nusbaum C."/>
            <person name="Roy A."/>
            <person name="Endrizzi M.G."/>
            <person name="Macdonald P."/>
            <person name="FitzHugh W."/>
            <person name="Calvo S."/>
            <person name="Engels R."/>
            <person name="Smirnov S."/>
            <person name="Atnoor D."/>
            <person name="Brown A."/>
            <person name="Allen N."/>
            <person name="Naylor J."/>
            <person name="Stange-Thomann N."/>
            <person name="DeArellano K."/>
            <person name="Johnson R."/>
            <person name="Linton L."/>
            <person name="McEwan P."/>
            <person name="McKernan K."/>
            <person name="Talamas J."/>
            <person name="Tirrell A."/>
            <person name="Ye W."/>
            <person name="Zimmer A."/>
            <person name="Barber R.D."/>
            <person name="Cann I."/>
            <person name="Graham D.E."/>
            <person name="Grahame D.A."/>
            <person name="Guss A."/>
            <person name="Hedderich R."/>
            <person name="Ingram-Smith C."/>
            <person name="Kuettner C.H."/>
            <person name="Krzycki J.A."/>
            <person name="Leigh J.A."/>
            <person name="Li W."/>
            <person name="Liu J."/>
            <person name="Mukhopadhyay B."/>
            <person name="Reeve J.N."/>
            <person name="Smith K."/>
            <person name="Springer T.A."/>
            <person name="Umayam L.A."/>
            <person name="White O."/>
            <person name="White R.H."/>
            <person name="de Macario E.C."/>
            <person name="Ferry J.G."/>
            <person name="Jarrell K.F."/>
            <person name="Jing H."/>
            <person name="Macario A.J.L."/>
            <person name="Paulsen I."/>
            <person name="Pritchett M."/>
            <person name="Sowers K.R."/>
            <person name="Swanson R.V."/>
            <person name="Zinder S.H."/>
            <person name="Lander E."/>
            <person name="Metcalf W.W."/>
            <person name="Birren B."/>
        </authorList>
    </citation>
    <scope>NUCLEOTIDE SEQUENCE [LARGE SCALE GENOMIC DNA]</scope>
    <source>
        <strain evidence="3">ATCC 35395 / DSM 2834 / JCM 12185 / C2A</strain>
    </source>
</reference>
<dbReference type="STRING" id="188937.MA_1502"/>
<dbReference type="NCBIfam" id="NF040613">
    <property type="entry name" value="F420_dehyd_FpoJ"/>
    <property type="match status" value="1"/>
</dbReference>
<dbReference type="Pfam" id="PF00499">
    <property type="entry name" value="Oxidored_q3"/>
    <property type="match status" value="1"/>
</dbReference>
<keyword evidence="1" id="KW-1133">Transmembrane helix</keyword>
<dbReference type="InParanoid" id="Q8TQN8"/>
<evidence type="ECO:0000313" key="2">
    <source>
        <dbReference type="EMBL" id="AAM04916.1"/>
    </source>
</evidence>
<proteinExistence type="predicted"/>
<name>Q8TQN8_METAC</name>
<sequence>MGPVRINRPLALLVSLLFVAVIVTGVFGTSWHTVSELPENPADPSNIQGIGMLIFTQYVVPFEVLSIVLLASLIGAIYMAKGEGNR</sequence>
<dbReference type="InterPro" id="IPR042106">
    <property type="entry name" value="Nuo/plastoQ_OxRdtase_6_NuoJ"/>
</dbReference>
<dbReference type="KEGG" id="mac:MA_1502"/>
<dbReference type="PANTHER" id="PTHR33269:SF17">
    <property type="entry name" value="NADH-UBIQUINONE OXIDOREDUCTASE CHAIN 6"/>
    <property type="match status" value="1"/>
</dbReference>
<dbReference type="Proteomes" id="UP000002487">
    <property type="component" value="Chromosome"/>
</dbReference>
<keyword evidence="3" id="KW-1185">Reference proteome</keyword>
<feature type="transmembrane region" description="Helical" evidence="1">
    <location>
        <begin position="52"/>
        <end position="80"/>
    </location>
</feature>
<evidence type="ECO:0000256" key="1">
    <source>
        <dbReference type="SAM" id="Phobius"/>
    </source>
</evidence>
<dbReference type="PANTHER" id="PTHR33269">
    <property type="entry name" value="NADH-UBIQUINONE OXIDOREDUCTASE CHAIN 6"/>
    <property type="match status" value="1"/>
</dbReference>
<dbReference type="EMBL" id="AE010299">
    <property type="protein sequence ID" value="AAM04916.1"/>
    <property type="molecule type" value="Genomic_DNA"/>
</dbReference>
<dbReference type="Gene3D" id="1.20.120.1200">
    <property type="entry name" value="NADH-ubiquinone/plastoquinone oxidoreductase chain 6, subunit NuoJ"/>
    <property type="match status" value="1"/>
</dbReference>
<keyword evidence="1" id="KW-0472">Membrane</keyword>
<dbReference type="InterPro" id="IPR053607">
    <property type="entry name" value="Complex_I_subunit_6-like"/>
</dbReference>
<protein>
    <submittedName>
        <fullName evidence="2">F(420)H(2) dehydrogenase, subunit FpoJ</fullName>
    </submittedName>
</protein>
<dbReference type="AlphaFoldDB" id="Q8TQN8"/>
<dbReference type="GO" id="GO:0008137">
    <property type="term" value="F:NADH dehydrogenase (ubiquinone) activity"/>
    <property type="evidence" value="ECO:0007669"/>
    <property type="project" value="InterPro"/>
</dbReference>
<keyword evidence="1" id="KW-0812">Transmembrane</keyword>
<dbReference type="InterPro" id="IPR001457">
    <property type="entry name" value="NADH_UbQ/plastoQ_OxRdtase_su6"/>
</dbReference>
<gene>
    <name evidence="2" type="primary">fpoJ</name>
    <name evidence="2" type="ordered locus">MA_1502</name>
</gene>
<evidence type="ECO:0000313" key="3">
    <source>
        <dbReference type="Proteomes" id="UP000002487"/>
    </source>
</evidence>
<organism evidence="2 3">
    <name type="scientific">Methanosarcina acetivorans (strain ATCC 35395 / DSM 2834 / JCM 12185 / C2A)</name>
    <dbReference type="NCBI Taxonomy" id="188937"/>
    <lineage>
        <taxon>Archaea</taxon>
        <taxon>Methanobacteriati</taxon>
        <taxon>Methanobacteriota</taxon>
        <taxon>Stenosarchaea group</taxon>
        <taxon>Methanomicrobia</taxon>
        <taxon>Methanosarcinales</taxon>
        <taxon>Methanosarcinaceae</taxon>
        <taxon>Methanosarcina</taxon>
    </lineage>
</organism>
<dbReference type="EnsemblBacteria" id="AAM04916">
    <property type="protein sequence ID" value="AAM04916"/>
    <property type="gene ID" value="MA_1502"/>
</dbReference>
<accession>Q8TQN8</accession>
<dbReference type="HOGENOM" id="CLU_180510_0_0_2"/>